<dbReference type="PANTHER" id="PTHR43472">
    <property type="entry name" value="PHOSPHORIBOSYLAMINE--GLYCINE LIGASE"/>
    <property type="match status" value="1"/>
</dbReference>
<dbReference type="InterPro" id="IPR037123">
    <property type="entry name" value="PRibGlycinamide_synth_C_sf"/>
</dbReference>
<name>A0A645AE62_9ZZZZ</name>
<comment type="caution">
    <text evidence="13">The sequence shown here is derived from an EMBL/GenBank/DDBJ whole genome shotgun (WGS) entry which is preliminary data.</text>
</comment>
<dbReference type="SUPFAM" id="SSF51246">
    <property type="entry name" value="Rudiment single hybrid motif"/>
    <property type="match status" value="1"/>
</dbReference>
<dbReference type="InterPro" id="IPR011054">
    <property type="entry name" value="Rudment_hybrid_motif"/>
</dbReference>
<dbReference type="InterPro" id="IPR020561">
    <property type="entry name" value="PRibGlycinamid_synth_ATP-grasp"/>
</dbReference>
<evidence type="ECO:0000256" key="10">
    <source>
        <dbReference type="ARBA" id="ARBA00042242"/>
    </source>
</evidence>
<protein>
    <recommendedName>
        <fullName evidence="2">phosphoribosylamine--glycine ligase</fullName>
        <ecNumber evidence="2">6.3.4.13</ecNumber>
    </recommendedName>
    <alternativeName>
        <fullName evidence="10">Glycinamide ribonucleotide synthetase</fullName>
    </alternativeName>
    <alternativeName>
        <fullName evidence="11">Phosphoribosylglycinamide synthetase</fullName>
    </alternativeName>
</protein>
<dbReference type="HAMAP" id="MF_00138">
    <property type="entry name" value="GARS"/>
    <property type="match status" value="1"/>
</dbReference>
<comment type="pathway">
    <text evidence="1">Purine metabolism; IMP biosynthesis via de novo pathway; N(1)-(5-phospho-D-ribosyl)glycinamide from 5-phospho-alpha-D-ribose 1-diphosphate: step 2/2.</text>
</comment>
<dbReference type="EC" id="6.3.4.13" evidence="2"/>
<keyword evidence="5" id="KW-0547">Nucleotide-binding</keyword>
<dbReference type="Gene3D" id="3.90.600.10">
    <property type="entry name" value="Phosphoribosylglycinamide synthetase, C-terminal domain"/>
    <property type="match status" value="1"/>
</dbReference>
<dbReference type="SMART" id="SM01209">
    <property type="entry name" value="GARS_A"/>
    <property type="match status" value="1"/>
</dbReference>
<reference evidence="13" key="1">
    <citation type="submission" date="2019-08" db="EMBL/GenBank/DDBJ databases">
        <authorList>
            <person name="Kucharzyk K."/>
            <person name="Murdoch R.W."/>
            <person name="Higgins S."/>
            <person name="Loffler F."/>
        </authorList>
    </citation>
    <scope>NUCLEOTIDE SEQUENCE</scope>
</reference>
<evidence type="ECO:0000259" key="12">
    <source>
        <dbReference type="PROSITE" id="PS50975"/>
    </source>
</evidence>
<dbReference type="AlphaFoldDB" id="A0A645AE62"/>
<dbReference type="GO" id="GO:0005524">
    <property type="term" value="F:ATP binding"/>
    <property type="evidence" value="ECO:0007669"/>
    <property type="project" value="UniProtKB-KW"/>
</dbReference>
<comment type="similarity">
    <text evidence="9">Belongs to the GARS family.</text>
</comment>
<evidence type="ECO:0000256" key="9">
    <source>
        <dbReference type="ARBA" id="ARBA00038345"/>
    </source>
</evidence>
<keyword evidence="7" id="KW-0067">ATP-binding</keyword>
<sequence length="414" mass="45319">MRVLLIGSGGREHAIAWKLSQSNKVEKIFCAPGNGGTAREEKCENVDITNNEELLKFALENSIDITVVGPEAPLCEGIVDLFLDNDQKIFGPSSVGANLEGSKIFAKEFMKKYNINTAEYNTFINPYEAMKYIEKCKFPVVLKADGLAAGKGVIIANNYEEASAAIEEFMVSDSLKGAGKSIVIEEFLQGVEASILAITDGNTIIPFVSSKDHKAIFDGNLGPNTGGMGTIAPNPYCTEKVLEDFKNKIMIPTLHGLKEENLYYKGIIFFGLMITKEDVYLLEYNVRMGDPETQVVLPLMENDFMDIIIAALEDNLHNTEVKFKNQYACCIIAASKGYPNKYDTGKCIKISNEGAEKVFVAGGKINNGNLVTSGGRVLGVTALGMSLEEARINAYKGIKNVDFEGIYYRQDIGL</sequence>
<gene>
    <name evidence="13" type="primary">purD_28</name>
    <name evidence="13" type="ORF">SDC9_97994</name>
</gene>
<keyword evidence="6" id="KW-0658">Purine biosynthesis</keyword>
<dbReference type="Gene3D" id="3.30.470.20">
    <property type="entry name" value="ATP-grasp fold, B domain"/>
    <property type="match status" value="1"/>
</dbReference>
<feature type="domain" description="ATP-grasp" evidence="12">
    <location>
        <begin position="107"/>
        <end position="313"/>
    </location>
</feature>
<evidence type="ECO:0000256" key="6">
    <source>
        <dbReference type="ARBA" id="ARBA00022755"/>
    </source>
</evidence>
<dbReference type="InterPro" id="IPR013815">
    <property type="entry name" value="ATP_grasp_subdomain_1"/>
</dbReference>
<dbReference type="NCBIfam" id="TIGR00877">
    <property type="entry name" value="purD"/>
    <property type="match status" value="1"/>
</dbReference>
<evidence type="ECO:0000256" key="7">
    <source>
        <dbReference type="ARBA" id="ARBA00022840"/>
    </source>
</evidence>
<evidence type="ECO:0000256" key="5">
    <source>
        <dbReference type="ARBA" id="ARBA00022741"/>
    </source>
</evidence>
<evidence type="ECO:0000256" key="8">
    <source>
        <dbReference type="ARBA" id="ARBA00023211"/>
    </source>
</evidence>
<dbReference type="EMBL" id="VSSQ01013325">
    <property type="protein sequence ID" value="MPM51246.1"/>
    <property type="molecule type" value="Genomic_DNA"/>
</dbReference>
<evidence type="ECO:0000256" key="3">
    <source>
        <dbReference type="ARBA" id="ARBA00022598"/>
    </source>
</evidence>
<dbReference type="FunFam" id="3.40.50.20:FF:000006">
    <property type="entry name" value="Phosphoribosylamine--glycine ligase, chloroplastic"/>
    <property type="match status" value="1"/>
</dbReference>
<dbReference type="Pfam" id="PF02844">
    <property type="entry name" value="GARS_N"/>
    <property type="match status" value="1"/>
</dbReference>
<dbReference type="PROSITE" id="PS50975">
    <property type="entry name" value="ATP_GRASP"/>
    <property type="match status" value="1"/>
</dbReference>
<dbReference type="Gene3D" id="3.30.1490.20">
    <property type="entry name" value="ATP-grasp fold, A domain"/>
    <property type="match status" value="1"/>
</dbReference>
<dbReference type="InterPro" id="IPR011761">
    <property type="entry name" value="ATP-grasp"/>
</dbReference>
<dbReference type="UniPathway" id="UPA00074">
    <property type="reaction ID" value="UER00125"/>
</dbReference>
<keyword evidence="3 13" id="KW-0436">Ligase</keyword>
<dbReference type="SUPFAM" id="SSF52440">
    <property type="entry name" value="PreATP-grasp domain"/>
    <property type="match status" value="1"/>
</dbReference>
<dbReference type="GO" id="GO:0009113">
    <property type="term" value="P:purine nucleobase biosynthetic process"/>
    <property type="evidence" value="ECO:0007669"/>
    <property type="project" value="InterPro"/>
</dbReference>
<evidence type="ECO:0000256" key="1">
    <source>
        <dbReference type="ARBA" id="ARBA00005174"/>
    </source>
</evidence>
<dbReference type="GO" id="GO:0004637">
    <property type="term" value="F:phosphoribosylamine-glycine ligase activity"/>
    <property type="evidence" value="ECO:0007669"/>
    <property type="project" value="UniProtKB-EC"/>
</dbReference>
<dbReference type="PANTHER" id="PTHR43472:SF1">
    <property type="entry name" value="PHOSPHORIBOSYLAMINE--GLYCINE LIGASE, CHLOROPLASTIC"/>
    <property type="match status" value="1"/>
</dbReference>
<dbReference type="Gene3D" id="3.40.50.20">
    <property type="match status" value="1"/>
</dbReference>
<dbReference type="GO" id="GO:0006189">
    <property type="term" value="P:'de novo' IMP biosynthetic process"/>
    <property type="evidence" value="ECO:0007669"/>
    <property type="project" value="UniProtKB-UniPathway"/>
</dbReference>
<organism evidence="13">
    <name type="scientific">bioreactor metagenome</name>
    <dbReference type="NCBI Taxonomy" id="1076179"/>
    <lineage>
        <taxon>unclassified sequences</taxon>
        <taxon>metagenomes</taxon>
        <taxon>ecological metagenomes</taxon>
    </lineage>
</organism>
<evidence type="ECO:0000256" key="11">
    <source>
        <dbReference type="ARBA" id="ARBA00042864"/>
    </source>
</evidence>
<dbReference type="SUPFAM" id="SSF56059">
    <property type="entry name" value="Glutathione synthetase ATP-binding domain-like"/>
    <property type="match status" value="1"/>
</dbReference>
<keyword evidence="4" id="KW-0479">Metal-binding</keyword>
<evidence type="ECO:0000313" key="13">
    <source>
        <dbReference type="EMBL" id="MPM51246.1"/>
    </source>
</evidence>
<dbReference type="GO" id="GO:0046872">
    <property type="term" value="F:metal ion binding"/>
    <property type="evidence" value="ECO:0007669"/>
    <property type="project" value="UniProtKB-KW"/>
</dbReference>
<keyword evidence="8" id="KW-0464">Manganese</keyword>
<dbReference type="SMART" id="SM01210">
    <property type="entry name" value="GARS_C"/>
    <property type="match status" value="1"/>
</dbReference>
<dbReference type="Pfam" id="PF01071">
    <property type="entry name" value="GARS_A"/>
    <property type="match status" value="1"/>
</dbReference>
<dbReference type="Pfam" id="PF02843">
    <property type="entry name" value="GARS_C"/>
    <property type="match status" value="1"/>
</dbReference>
<dbReference type="InterPro" id="IPR020560">
    <property type="entry name" value="PRibGlycinamide_synth_C-dom"/>
</dbReference>
<proteinExistence type="inferred from homology"/>
<evidence type="ECO:0000256" key="4">
    <source>
        <dbReference type="ARBA" id="ARBA00022723"/>
    </source>
</evidence>
<dbReference type="InterPro" id="IPR016185">
    <property type="entry name" value="PreATP-grasp_dom_sf"/>
</dbReference>
<dbReference type="InterPro" id="IPR000115">
    <property type="entry name" value="PRibGlycinamide_synth"/>
</dbReference>
<accession>A0A645AE62</accession>
<evidence type="ECO:0000256" key="2">
    <source>
        <dbReference type="ARBA" id="ARBA00013255"/>
    </source>
</evidence>
<dbReference type="InterPro" id="IPR020562">
    <property type="entry name" value="PRibGlycinamide_synth_N"/>
</dbReference>